<feature type="compositionally biased region" description="Basic and acidic residues" evidence="1">
    <location>
        <begin position="1"/>
        <end position="19"/>
    </location>
</feature>
<gene>
    <name evidence="2" type="ORF">NDU88_001888</name>
</gene>
<feature type="region of interest" description="Disordered" evidence="1">
    <location>
        <begin position="1"/>
        <end position="47"/>
    </location>
</feature>
<proteinExistence type="predicted"/>
<name>A0AAV7W1L9_PLEWA</name>
<feature type="non-terminal residue" evidence="2">
    <location>
        <position position="1"/>
    </location>
</feature>
<reference evidence="2" key="1">
    <citation type="journal article" date="2022" name="bioRxiv">
        <title>Sequencing and chromosome-scale assembly of the giantPleurodeles waltlgenome.</title>
        <authorList>
            <person name="Brown T."/>
            <person name="Elewa A."/>
            <person name="Iarovenko S."/>
            <person name="Subramanian E."/>
            <person name="Araus A.J."/>
            <person name="Petzold A."/>
            <person name="Susuki M."/>
            <person name="Suzuki K.-i.T."/>
            <person name="Hayashi T."/>
            <person name="Toyoda A."/>
            <person name="Oliveira C."/>
            <person name="Osipova E."/>
            <person name="Leigh N.D."/>
            <person name="Simon A."/>
            <person name="Yun M.H."/>
        </authorList>
    </citation>
    <scope>NUCLEOTIDE SEQUENCE</scope>
    <source>
        <strain evidence="2">20211129_DDA</strain>
        <tissue evidence="2">Liver</tissue>
    </source>
</reference>
<organism evidence="2 3">
    <name type="scientific">Pleurodeles waltl</name>
    <name type="common">Iberian ribbed newt</name>
    <dbReference type="NCBI Taxonomy" id="8319"/>
    <lineage>
        <taxon>Eukaryota</taxon>
        <taxon>Metazoa</taxon>
        <taxon>Chordata</taxon>
        <taxon>Craniata</taxon>
        <taxon>Vertebrata</taxon>
        <taxon>Euteleostomi</taxon>
        <taxon>Amphibia</taxon>
        <taxon>Batrachia</taxon>
        <taxon>Caudata</taxon>
        <taxon>Salamandroidea</taxon>
        <taxon>Salamandridae</taxon>
        <taxon>Pleurodelinae</taxon>
        <taxon>Pleurodeles</taxon>
    </lineage>
</organism>
<feature type="compositionally biased region" description="Basic residues" evidence="1">
    <location>
        <begin position="30"/>
        <end position="39"/>
    </location>
</feature>
<comment type="caution">
    <text evidence="2">The sequence shown here is derived from an EMBL/GenBank/DDBJ whole genome shotgun (WGS) entry which is preliminary data.</text>
</comment>
<evidence type="ECO:0000313" key="2">
    <source>
        <dbReference type="EMBL" id="KAJ1206483.1"/>
    </source>
</evidence>
<dbReference type="EMBL" id="JANPWB010000002">
    <property type="protein sequence ID" value="KAJ1206483.1"/>
    <property type="molecule type" value="Genomic_DNA"/>
</dbReference>
<dbReference type="AlphaFoldDB" id="A0AAV7W1L9"/>
<accession>A0AAV7W1L9</accession>
<keyword evidence="3" id="KW-1185">Reference proteome</keyword>
<evidence type="ECO:0000313" key="3">
    <source>
        <dbReference type="Proteomes" id="UP001066276"/>
    </source>
</evidence>
<evidence type="ECO:0000256" key="1">
    <source>
        <dbReference type="SAM" id="MobiDB-lite"/>
    </source>
</evidence>
<protein>
    <submittedName>
        <fullName evidence="2">Uncharacterized protein</fullName>
    </submittedName>
</protein>
<sequence>TPEERQTWAPDHASEEGRPTLRAGSELLRLRRSRRRVPPPRRASGNRGCLRLRRREVGRDRENLRLARRELGEVPGPGVRGARGPN</sequence>
<dbReference type="Proteomes" id="UP001066276">
    <property type="component" value="Chromosome 1_2"/>
</dbReference>